<gene>
    <name evidence="4" type="ORF">BV95_03524</name>
</gene>
<dbReference type="eggNOG" id="COG3712">
    <property type="taxonomic scope" value="Bacteria"/>
</dbReference>
<dbReference type="EMBL" id="JFHR01000049">
    <property type="protein sequence ID" value="KEQ52186.1"/>
    <property type="molecule type" value="Genomic_DNA"/>
</dbReference>
<dbReference type="PANTHER" id="PTHR30273:SF2">
    <property type="entry name" value="PROTEIN FECR"/>
    <property type="match status" value="1"/>
</dbReference>
<dbReference type="PIRSF" id="PIRSF018266">
    <property type="entry name" value="FecR"/>
    <property type="match status" value="1"/>
</dbReference>
<evidence type="ECO:0000259" key="3">
    <source>
        <dbReference type="Pfam" id="PF16220"/>
    </source>
</evidence>
<evidence type="ECO:0000313" key="4">
    <source>
        <dbReference type="EMBL" id="KEQ52186.1"/>
    </source>
</evidence>
<dbReference type="GO" id="GO:0016989">
    <property type="term" value="F:sigma factor antagonist activity"/>
    <property type="evidence" value="ECO:0007669"/>
    <property type="project" value="TreeGrafter"/>
</dbReference>
<accession>A0A081RAG3</accession>
<evidence type="ECO:0000259" key="2">
    <source>
        <dbReference type="Pfam" id="PF04773"/>
    </source>
</evidence>
<feature type="region of interest" description="Disordered" evidence="1">
    <location>
        <begin position="64"/>
        <end position="88"/>
    </location>
</feature>
<dbReference type="AlphaFoldDB" id="A0A081RAG3"/>
<dbReference type="OrthoDB" id="9798846at2"/>
<sequence>MTFDEREARRSASHWYVRLREEPDDDAVNAAFEEWLAADVRHAEAWVSMSETVAAAGRAPPELRTYTIPPRADPAAIPTRRRSRSTGWRWRARPRVAAAAAAAACAALLAFPQAQLYFQADHSTSVAQVEQVRLADGSSIQLGPASAVAVDFDGKNRTVRLLAGQALFDVVHDPSRPFRVESGAITTTVLGTSFEVRTLGDNTEVAVRRGHVRVEDANASPASRRELLAGDWVRINQDHTGTTGKIATELVGGWRRGDIMAENRTVASVIDEIRPWYRGAIVVTDSALAARAVTGIYNVHDPVKALRMIVNPYGGTVTRITPWLMVVSGA</sequence>
<dbReference type="PATRIC" id="fig|46429.4.peg.3515"/>
<dbReference type="Pfam" id="PF16220">
    <property type="entry name" value="DUF4880"/>
    <property type="match status" value="1"/>
</dbReference>
<evidence type="ECO:0000313" key="5">
    <source>
        <dbReference type="Proteomes" id="UP000028411"/>
    </source>
</evidence>
<reference evidence="4 5" key="1">
    <citation type="submission" date="2014-02" db="EMBL/GenBank/DDBJ databases">
        <title>Whole genome sequence of Sphingobium chlorophenolicum NBRC 16172.</title>
        <authorList>
            <person name="Gan H.M."/>
            <person name="Gan H.Y."/>
            <person name="Chew T.H."/>
            <person name="Savka M.A."/>
        </authorList>
    </citation>
    <scope>NUCLEOTIDE SEQUENCE [LARGE SCALE GENOMIC DNA]</scope>
    <source>
        <strain evidence="4 5">NBRC 16172</strain>
    </source>
</reference>
<organism evidence="4 5">
    <name type="scientific">Sphingobium chlorophenolicum</name>
    <dbReference type="NCBI Taxonomy" id="46429"/>
    <lineage>
        <taxon>Bacteria</taxon>
        <taxon>Pseudomonadati</taxon>
        <taxon>Pseudomonadota</taxon>
        <taxon>Alphaproteobacteria</taxon>
        <taxon>Sphingomonadales</taxon>
        <taxon>Sphingomonadaceae</taxon>
        <taxon>Sphingobium</taxon>
    </lineage>
</organism>
<dbReference type="InterPro" id="IPR032623">
    <property type="entry name" value="FecR_N"/>
</dbReference>
<feature type="domain" description="FecR protein" evidence="2">
    <location>
        <begin position="121"/>
        <end position="213"/>
    </location>
</feature>
<dbReference type="Gene3D" id="2.60.120.1440">
    <property type="match status" value="1"/>
</dbReference>
<dbReference type="RefSeq" id="WP_162179761.1">
    <property type="nucleotide sequence ID" value="NZ_JFHR01000049.1"/>
</dbReference>
<feature type="compositionally biased region" description="Basic residues" evidence="1">
    <location>
        <begin position="79"/>
        <end position="88"/>
    </location>
</feature>
<comment type="caution">
    <text evidence="4">The sequence shown here is derived from an EMBL/GenBank/DDBJ whole genome shotgun (WGS) entry which is preliminary data.</text>
</comment>
<dbReference type="InterPro" id="IPR006860">
    <property type="entry name" value="FecR"/>
</dbReference>
<dbReference type="InterPro" id="IPR012373">
    <property type="entry name" value="Ferrdict_sens_TM"/>
</dbReference>
<proteinExistence type="predicted"/>
<dbReference type="Proteomes" id="UP000028411">
    <property type="component" value="Unassembled WGS sequence"/>
</dbReference>
<dbReference type="PANTHER" id="PTHR30273">
    <property type="entry name" value="PERIPLASMIC SIGNAL SENSOR AND SIGMA FACTOR ACTIVATOR FECR-RELATED"/>
    <property type="match status" value="1"/>
</dbReference>
<evidence type="ECO:0000256" key="1">
    <source>
        <dbReference type="SAM" id="MobiDB-lite"/>
    </source>
</evidence>
<dbReference type="Pfam" id="PF04773">
    <property type="entry name" value="FecR"/>
    <property type="match status" value="1"/>
</dbReference>
<name>A0A081RAG3_SPHCR</name>
<protein>
    <submittedName>
        <fullName evidence="4">Putative FecR</fullName>
    </submittedName>
</protein>
<feature type="domain" description="FecR N-terminal" evidence="3">
    <location>
        <begin position="11"/>
        <end position="49"/>
    </location>
</feature>